<evidence type="ECO:0000313" key="1">
    <source>
        <dbReference type="EMBL" id="CAH0998853.1"/>
    </source>
</evidence>
<keyword evidence="2" id="KW-1185">Reference proteome</keyword>
<comment type="caution">
    <text evidence="1">The sequence shown here is derived from an EMBL/GenBank/DDBJ whole genome shotgun (WGS) entry which is preliminary data.</text>
</comment>
<proteinExistence type="predicted"/>
<reference evidence="1" key="1">
    <citation type="submission" date="2021-12" db="EMBL/GenBank/DDBJ databases">
        <authorList>
            <person name="Rodrigo-Torres L."/>
            <person name="Arahal R. D."/>
            <person name="Lucena T."/>
        </authorList>
    </citation>
    <scope>NUCLEOTIDE SEQUENCE</scope>
    <source>
        <strain evidence="1">CECT 8419</strain>
    </source>
</reference>
<accession>A0ABN8F477</accession>
<dbReference type="Pfam" id="PF03683">
    <property type="entry name" value="UPF0175"/>
    <property type="match status" value="1"/>
</dbReference>
<name>A0ABN8F477_9BACT</name>
<dbReference type="RefSeq" id="WP_238749074.1">
    <property type="nucleotide sequence ID" value="NZ_CAKLPZ010000001.1"/>
</dbReference>
<dbReference type="EMBL" id="CAKLPZ010000001">
    <property type="protein sequence ID" value="CAH0998853.1"/>
    <property type="molecule type" value="Genomic_DNA"/>
</dbReference>
<sequence length="80" mass="8543">MGVQIEVPDSVGLSDFELRMNLAAKLFERGLVTTEQGAAMVELGTSAFVQLLGHYGVSVIQYGVDEALGDLENARRASSL</sequence>
<dbReference type="InterPro" id="IPR005368">
    <property type="entry name" value="UPF0175"/>
</dbReference>
<organism evidence="1 2">
    <name type="scientific">Neolewinella maritima</name>
    <dbReference type="NCBI Taxonomy" id="1383882"/>
    <lineage>
        <taxon>Bacteria</taxon>
        <taxon>Pseudomonadati</taxon>
        <taxon>Bacteroidota</taxon>
        <taxon>Saprospiria</taxon>
        <taxon>Saprospirales</taxon>
        <taxon>Lewinellaceae</taxon>
        <taxon>Neolewinella</taxon>
    </lineage>
</organism>
<gene>
    <name evidence="1" type="ORF">LEM8419_00168</name>
</gene>
<evidence type="ECO:0000313" key="2">
    <source>
        <dbReference type="Proteomes" id="UP000837803"/>
    </source>
</evidence>
<protein>
    <submittedName>
        <fullName evidence="1">Uncharacterized protein</fullName>
    </submittedName>
</protein>
<dbReference type="Proteomes" id="UP000837803">
    <property type="component" value="Unassembled WGS sequence"/>
</dbReference>